<evidence type="ECO:0000256" key="4">
    <source>
        <dbReference type="ARBA" id="ARBA00022692"/>
    </source>
</evidence>
<dbReference type="Proteomes" id="UP000821837">
    <property type="component" value="Unassembled WGS sequence"/>
</dbReference>
<evidence type="ECO:0000256" key="1">
    <source>
        <dbReference type="ARBA" id="ARBA00004651"/>
    </source>
</evidence>
<protein>
    <recommendedName>
        <fullName evidence="10">Ionotropic glutamate receptor C-terminal domain-containing protein</fullName>
    </recommendedName>
</protein>
<comment type="similarity">
    <text evidence="2">Belongs to the glutamate-gated ion channel (TC 1.A.10.1) family.</text>
</comment>
<feature type="transmembrane region" description="Helical" evidence="9">
    <location>
        <begin position="251"/>
        <end position="271"/>
    </location>
</feature>
<evidence type="ECO:0000259" key="10">
    <source>
        <dbReference type="Pfam" id="PF00060"/>
    </source>
</evidence>
<evidence type="ECO:0000256" key="8">
    <source>
        <dbReference type="ARBA" id="ARBA00023180"/>
    </source>
</evidence>
<dbReference type="GO" id="GO:0005886">
    <property type="term" value="C:plasma membrane"/>
    <property type="evidence" value="ECO:0007669"/>
    <property type="project" value="UniProtKB-SubCell"/>
</dbReference>
<evidence type="ECO:0000256" key="9">
    <source>
        <dbReference type="SAM" id="Phobius"/>
    </source>
</evidence>
<dbReference type="Pfam" id="PF00060">
    <property type="entry name" value="Lig_chan"/>
    <property type="match status" value="1"/>
</dbReference>
<keyword evidence="8" id="KW-0325">Glycoprotein</keyword>
<dbReference type="GO" id="GO:0015276">
    <property type="term" value="F:ligand-gated monoatomic ion channel activity"/>
    <property type="evidence" value="ECO:0007669"/>
    <property type="project" value="InterPro"/>
</dbReference>
<keyword evidence="7" id="KW-0675">Receptor</keyword>
<dbReference type="VEuPathDB" id="VectorBase:RSAN_045026"/>
<organism evidence="11 12">
    <name type="scientific">Rhipicephalus sanguineus</name>
    <name type="common">Brown dog tick</name>
    <name type="synonym">Ixodes sanguineus</name>
    <dbReference type="NCBI Taxonomy" id="34632"/>
    <lineage>
        <taxon>Eukaryota</taxon>
        <taxon>Metazoa</taxon>
        <taxon>Ecdysozoa</taxon>
        <taxon>Arthropoda</taxon>
        <taxon>Chelicerata</taxon>
        <taxon>Arachnida</taxon>
        <taxon>Acari</taxon>
        <taxon>Parasitiformes</taxon>
        <taxon>Ixodida</taxon>
        <taxon>Ixodoidea</taxon>
        <taxon>Ixodidae</taxon>
        <taxon>Rhipicephalinae</taxon>
        <taxon>Rhipicephalus</taxon>
        <taxon>Rhipicephalus</taxon>
    </lineage>
</organism>
<evidence type="ECO:0000313" key="12">
    <source>
        <dbReference type="Proteomes" id="UP000821837"/>
    </source>
</evidence>
<dbReference type="VEuPathDB" id="VectorBase:RSAN_047500"/>
<proteinExistence type="inferred from homology"/>
<evidence type="ECO:0000313" key="11">
    <source>
        <dbReference type="EMBL" id="KAH7968822.1"/>
    </source>
</evidence>
<dbReference type="InterPro" id="IPR001320">
    <property type="entry name" value="Iontro_rcpt_C"/>
</dbReference>
<keyword evidence="12" id="KW-1185">Reference proteome</keyword>
<evidence type="ECO:0000256" key="2">
    <source>
        <dbReference type="ARBA" id="ARBA00008685"/>
    </source>
</evidence>
<feature type="transmembrane region" description="Helical" evidence="9">
    <location>
        <begin position="197"/>
        <end position="215"/>
    </location>
</feature>
<comment type="caution">
    <text evidence="11">The sequence shown here is derived from an EMBL/GenBank/DDBJ whole genome shotgun (WGS) entry which is preliminary data.</text>
</comment>
<dbReference type="PANTHER" id="PTHR42643">
    <property type="entry name" value="IONOTROPIC RECEPTOR 20A-RELATED"/>
    <property type="match status" value="1"/>
</dbReference>
<evidence type="ECO:0000256" key="3">
    <source>
        <dbReference type="ARBA" id="ARBA00022475"/>
    </source>
</evidence>
<dbReference type="Gene3D" id="1.10.287.70">
    <property type="match status" value="1"/>
</dbReference>
<accession>A0A9D4T3H7</accession>
<sequence length="516" mass="58666">MDSRVTGFSLGTVQNFGPQRKTASTVSGVDDCPRYVTFSEDIACFFLDFFHKQSNGSCLVHRNSVTADASLIRARNTRSLLLSLSASLVAGDNNSERVFRALMREASAVTEFLWTKQLPLLCLWKKSRKKQAMSSEKMYPFARVKVEKNGTVTFDGLAGYMLSLLQQSMGFKLDTAWAGRNAQGVWAGQLGMVYRNIWLIIAAILLFLSVSLSLYERRKSVKKFSTLFYNYVFELLGNLLIEASPRSPDDPHVRTVLAFWWMMLIVLMNTFTGHMKASMTVQEELPRIDTLQDIVDHRDVTPVVIRGSTFDEIFRVSNRRDHQLVWRRALQRRAVLSGRDIFVKSMFDDVLEGRKVIFLDTLLFHYWVGRFYQGLTRGEFYLAKEAVLYPSMCMWLNRNVDPAVAKALHMRWGLGDHWKNLLVERSQRTSGGAGGSQSTQSMSTASPLQLQDVAAVLQLLMAGACVSLPVLVAEIVVHRYCGTRSRCCRCSYGRDQRTRRKTLPARRRAQWRSGVL</sequence>
<keyword evidence="4 9" id="KW-0812">Transmembrane</keyword>
<keyword evidence="6 9" id="KW-0472">Membrane</keyword>
<dbReference type="EMBL" id="JABSTV010001248">
    <property type="protein sequence ID" value="KAH7968822.1"/>
    <property type="molecule type" value="Genomic_DNA"/>
</dbReference>
<keyword evidence="3" id="KW-1003">Cell membrane</keyword>
<dbReference type="AlphaFoldDB" id="A0A9D4T3H7"/>
<keyword evidence="5 9" id="KW-1133">Transmembrane helix</keyword>
<evidence type="ECO:0000256" key="7">
    <source>
        <dbReference type="ARBA" id="ARBA00023170"/>
    </source>
</evidence>
<dbReference type="GO" id="GO:0050906">
    <property type="term" value="P:detection of stimulus involved in sensory perception"/>
    <property type="evidence" value="ECO:0007669"/>
    <property type="project" value="UniProtKB-ARBA"/>
</dbReference>
<comment type="subcellular location">
    <subcellularLocation>
        <location evidence="1">Cell membrane</location>
        <topology evidence="1">Multi-pass membrane protein</topology>
    </subcellularLocation>
</comment>
<feature type="domain" description="Ionotropic glutamate receptor C-terminal" evidence="10">
    <location>
        <begin position="196"/>
        <end position="463"/>
    </location>
</feature>
<reference evidence="11" key="1">
    <citation type="journal article" date="2020" name="Cell">
        <title>Large-Scale Comparative Analyses of Tick Genomes Elucidate Their Genetic Diversity and Vector Capacities.</title>
        <authorList>
            <consortium name="Tick Genome and Microbiome Consortium (TIGMIC)"/>
            <person name="Jia N."/>
            <person name="Wang J."/>
            <person name="Shi W."/>
            <person name="Du L."/>
            <person name="Sun Y."/>
            <person name="Zhan W."/>
            <person name="Jiang J.F."/>
            <person name="Wang Q."/>
            <person name="Zhang B."/>
            <person name="Ji P."/>
            <person name="Bell-Sakyi L."/>
            <person name="Cui X.M."/>
            <person name="Yuan T.T."/>
            <person name="Jiang B.G."/>
            <person name="Yang W.F."/>
            <person name="Lam T.T."/>
            <person name="Chang Q.C."/>
            <person name="Ding S.J."/>
            <person name="Wang X.J."/>
            <person name="Zhu J.G."/>
            <person name="Ruan X.D."/>
            <person name="Zhao L."/>
            <person name="Wei J.T."/>
            <person name="Ye R.Z."/>
            <person name="Que T.C."/>
            <person name="Du C.H."/>
            <person name="Zhou Y.H."/>
            <person name="Cheng J.X."/>
            <person name="Dai P.F."/>
            <person name="Guo W.B."/>
            <person name="Han X.H."/>
            <person name="Huang E.J."/>
            <person name="Li L.F."/>
            <person name="Wei W."/>
            <person name="Gao Y.C."/>
            <person name="Liu J.Z."/>
            <person name="Shao H.Z."/>
            <person name="Wang X."/>
            <person name="Wang C.C."/>
            <person name="Yang T.C."/>
            <person name="Huo Q.B."/>
            <person name="Li W."/>
            <person name="Chen H.Y."/>
            <person name="Chen S.E."/>
            <person name="Zhou L.G."/>
            <person name="Ni X.B."/>
            <person name="Tian J.H."/>
            <person name="Sheng Y."/>
            <person name="Liu T."/>
            <person name="Pan Y.S."/>
            <person name="Xia L.Y."/>
            <person name="Li J."/>
            <person name="Zhao F."/>
            <person name="Cao W.C."/>
        </authorList>
    </citation>
    <scope>NUCLEOTIDE SEQUENCE</scope>
    <source>
        <strain evidence="11">Rsan-2018</strain>
    </source>
</reference>
<name>A0A9D4T3H7_RHISA</name>
<dbReference type="PANTHER" id="PTHR42643:SF38">
    <property type="entry name" value="IONOTROPIC RECEPTOR 100A"/>
    <property type="match status" value="1"/>
</dbReference>
<evidence type="ECO:0000256" key="5">
    <source>
        <dbReference type="ARBA" id="ARBA00022989"/>
    </source>
</evidence>
<gene>
    <name evidence="11" type="ORF">HPB52_011637</name>
</gene>
<dbReference type="InterPro" id="IPR052192">
    <property type="entry name" value="Insect_Ionotropic_Sensory_Rcpt"/>
</dbReference>
<evidence type="ECO:0000256" key="6">
    <source>
        <dbReference type="ARBA" id="ARBA00023136"/>
    </source>
</evidence>
<reference evidence="11" key="2">
    <citation type="submission" date="2021-09" db="EMBL/GenBank/DDBJ databases">
        <authorList>
            <person name="Jia N."/>
            <person name="Wang J."/>
            <person name="Shi W."/>
            <person name="Du L."/>
            <person name="Sun Y."/>
            <person name="Zhan W."/>
            <person name="Jiang J."/>
            <person name="Wang Q."/>
            <person name="Zhang B."/>
            <person name="Ji P."/>
            <person name="Sakyi L.B."/>
            <person name="Cui X."/>
            <person name="Yuan T."/>
            <person name="Jiang B."/>
            <person name="Yang W."/>
            <person name="Lam T.T.-Y."/>
            <person name="Chang Q."/>
            <person name="Ding S."/>
            <person name="Wang X."/>
            <person name="Zhu J."/>
            <person name="Ruan X."/>
            <person name="Zhao L."/>
            <person name="Wei J."/>
            <person name="Que T."/>
            <person name="Du C."/>
            <person name="Cheng J."/>
            <person name="Dai P."/>
            <person name="Han X."/>
            <person name="Huang E."/>
            <person name="Gao Y."/>
            <person name="Liu J."/>
            <person name="Shao H."/>
            <person name="Ye R."/>
            <person name="Li L."/>
            <person name="Wei W."/>
            <person name="Wang X."/>
            <person name="Wang C."/>
            <person name="Huo Q."/>
            <person name="Li W."/>
            <person name="Guo W."/>
            <person name="Chen H."/>
            <person name="Chen S."/>
            <person name="Zhou L."/>
            <person name="Zhou L."/>
            <person name="Ni X."/>
            <person name="Tian J."/>
            <person name="Zhou Y."/>
            <person name="Sheng Y."/>
            <person name="Liu T."/>
            <person name="Pan Y."/>
            <person name="Xia L."/>
            <person name="Li J."/>
            <person name="Zhao F."/>
            <person name="Cao W."/>
        </authorList>
    </citation>
    <scope>NUCLEOTIDE SEQUENCE</scope>
    <source>
        <strain evidence="11">Rsan-2018</strain>
        <tissue evidence="11">Larvae</tissue>
    </source>
</reference>